<comment type="caution">
    <text evidence="1">The sequence shown here is derived from an EMBL/GenBank/DDBJ whole genome shotgun (WGS) entry which is preliminary data.</text>
</comment>
<name>A0A501PG94_9PROT</name>
<dbReference type="RefSeq" id="WP_139941172.1">
    <property type="nucleotide sequence ID" value="NZ_JBHSYP010000006.1"/>
</dbReference>
<dbReference type="OrthoDB" id="9799531at2"/>
<protein>
    <submittedName>
        <fullName evidence="1">DUF1465 family protein</fullName>
    </submittedName>
</protein>
<dbReference type="AlphaFoldDB" id="A0A501PG94"/>
<proteinExistence type="predicted"/>
<accession>A0A501PG94</accession>
<dbReference type="InterPro" id="IPR010848">
    <property type="entry name" value="DUF1465"/>
</dbReference>
<dbReference type="Pfam" id="PF07323">
    <property type="entry name" value="DUF1465"/>
    <property type="match status" value="1"/>
</dbReference>
<evidence type="ECO:0000313" key="2">
    <source>
        <dbReference type="Proteomes" id="UP000319148"/>
    </source>
</evidence>
<keyword evidence="2" id="KW-1185">Reference proteome</keyword>
<dbReference type="Proteomes" id="UP000319148">
    <property type="component" value="Unassembled WGS sequence"/>
</dbReference>
<sequence length="157" mass="18083">MINRLVTSDGHLEPRFLEKSYREALQLTVSVADYMEQQKGKEFDLQPRLRVVYASESLRMTTCLMQAVSWLLVQKGVAAGELTAEEALEDKYKLNNRDTCLASDEAILENLPDEFRAYLERTQDLYRRVERMEIMLSGGDANENPVHSLLDKIRNPD</sequence>
<dbReference type="Gene3D" id="1.10.8.930">
    <property type="entry name" value="Protein of unknown function DUF1465"/>
    <property type="match status" value="1"/>
</dbReference>
<dbReference type="InterPro" id="IPR038301">
    <property type="entry name" value="AraC-like_sf"/>
</dbReference>
<reference evidence="2" key="1">
    <citation type="submission" date="2019-06" db="EMBL/GenBank/DDBJ databases">
        <title>The complete genome of Emcibacter congregatus ZYLT.</title>
        <authorList>
            <person name="Zhao Z."/>
        </authorList>
    </citation>
    <scope>NUCLEOTIDE SEQUENCE [LARGE SCALE GENOMIC DNA]</scope>
    <source>
        <strain evidence="2">MCCC 1A06723</strain>
    </source>
</reference>
<organism evidence="1 2">
    <name type="scientific">Emcibacter nanhaiensis</name>
    <dbReference type="NCBI Taxonomy" id="1505037"/>
    <lineage>
        <taxon>Bacteria</taxon>
        <taxon>Pseudomonadati</taxon>
        <taxon>Pseudomonadota</taxon>
        <taxon>Alphaproteobacteria</taxon>
        <taxon>Emcibacterales</taxon>
        <taxon>Emcibacteraceae</taxon>
        <taxon>Emcibacter</taxon>
    </lineage>
</organism>
<dbReference type="EMBL" id="VFIY01000014">
    <property type="protein sequence ID" value="TPD59509.1"/>
    <property type="molecule type" value="Genomic_DNA"/>
</dbReference>
<gene>
    <name evidence="1" type="ORF">FIV46_12030</name>
</gene>
<evidence type="ECO:0000313" key="1">
    <source>
        <dbReference type="EMBL" id="TPD59509.1"/>
    </source>
</evidence>